<evidence type="ECO:0000256" key="3">
    <source>
        <dbReference type="ARBA" id="ARBA00023052"/>
    </source>
</evidence>
<evidence type="ECO:0000259" key="4">
    <source>
        <dbReference type="Pfam" id="PF00456"/>
    </source>
</evidence>
<evidence type="ECO:0000313" key="6">
    <source>
        <dbReference type="Proteomes" id="UP000584642"/>
    </source>
</evidence>
<comment type="cofactor">
    <cofactor evidence="1">
        <name>thiamine diphosphate</name>
        <dbReference type="ChEBI" id="CHEBI:58937"/>
    </cofactor>
</comment>
<feature type="domain" description="Transketolase N-terminal" evidence="4">
    <location>
        <begin position="27"/>
        <end position="267"/>
    </location>
</feature>
<dbReference type="PANTHER" id="PTHR47514">
    <property type="entry name" value="TRANSKETOLASE N-TERMINAL SECTION-RELATED"/>
    <property type="match status" value="1"/>
</dbReference>
<accession>A0ABX2T3U5</accession>
<comment type="caution">
    <text evidence="5">The sequence shown here is derived from an EMBL/GenBank/DDBJ whole genome shotgun (WGS) entry which is preliminary data.</text>
</comment>
<evidence type="ECO:0000256" key="2">
    <source>
        <dbReference type="ARBA" id="ARBA00007131"/>
    </source>
</evidence>
<dbReference type="InterPro" id="IPR029061">
    <property type="entry name" value="THDP-binding"/>
</dbReference>
<dbReference type="SUPFAM" id="SSF52518">
    <property type="entry name" value="Thiamin diphosphate-binding fold (THDP-binding)"/>
    <property type="match status" value="1"/>
</dbReference>
<comment type="similarity">
    <text evidence="2">Belongs to the transketolase family.</text>
</comment>
<organism evidence="5 6">
    <name type="scientific">Azospirillum oleiclasticum</name>
    <dbReference type="NCBI Taxonomy" id="2735135"/>
    <lineage>
        <taxon>Bacteria</taxon>
        <taxon>Pseudomonadati</taxon>
        <taxon>Pseudomonadota</taxon>
        <taxon>Alphaproteobacteria</taxon>
        <taxon>Rhodospirillales</taxon>
        <taxon>Azospirillaceae</taxon>
        <taxon>Azospirillum</taxon>
    </lineage>
</organism>
<dbReference type="InterPro" id="IPR005474">
    <property type="entry name" value="Transketolase_N"/>
</dbReference>
<dbReference type="EMBL" id="JABFDB010000001">
    <property type="protein sequence ID" value="NYZ18971.1"/>
    <property type="molecule type" value="Genomic_DNA"/>
</dbReference>
<dbReference type="Pfam" id="PF00456">
    <property type="entry name" value="Transketolase_N"/>
    <property type="match status" value="1"/>
</dbReference>
<proteinExistence type="inferred from homology"/>
<sequence length="288" mass="30648">MRTGGGNTPELARDGRRQMGPEEIARKAAAIRRHVIRMIAPRGQGYVAQGLGAADLFAALYFGELTLEPSDPAWPGRDRFYLSTAHNSAVFHATLAERGLIPLSALDDYCHDGSTLEINVSERLGPAVEATLGSLGQGPSVAVGAALAARRRGDGYRCYVMLGDGEMQEGQVWEAAMAAASFKLDNLCVVIDMNWMQVEGHTDAVHAMAPVADKWRAFGWAAEEVDGHDIAGILAALDRARATKGRPSVIIAETLVGKGAPSLEGIRSHNMRLPPDVAAKALAELEGV</sequence>
<keyword evidence="3" id="KW-0786">Thiamine pyrophosphate</keyword>
<keyword evidence="6" id="KW-1185">Reference proteome</keyword>
<dbReference type="CDD" id="cd02012">
    <property type="entry name" value="TPP_TK"/>
    <property type="match status" value="1"/>
</dbReference>
<dbReference type="Gene3D" id="3.40.50.970">
    <property type="match status" value="1"/>
</dbReference>
<dbReference type="Proteomes" id="UP000584642">
    <property type="component" value="Unassembled WGS sequence"/>
</dbReference>
<protein>
    <submittedName>
        <fullName evidence="5">Transketolase</fullName>
    </submittedName>
</protein>
<dbReference type="PANTHER" id="PTHR47514:SF1">
    <property type="entry name" value="TRANSKETOLASE N-TERMINAL SECTION-RELATED"/>
    <property type="match status" value="1"/>
</dbReference>
<gene>
    <name evidence="5" type="ORF">HND93_04545</name>
</gene>
<dbReference type="RefSeq" id="WP_180280662.1">
    <property type="nucleotide sequence ID" value="NZ_JABFDB010000001.1"/>
</dbReference>
<evidence type="ECO:0000313" key="5">
    <source>
        <dbReference type="EMBL" id="NYZ18971.1"/>
    </source>
</evidence>
<evidence type="ECO:0000256" key="1">
    <source>
        <dbReference type="ARBA" id="ARBA00001964"/>
    </source>
</evidence>
<reference evidence="5 6" key="1">
    <citation type="submission" date="2020-05" db="EMBL/GenBank/DDBJ databases">
        <title>Azospirillum oleiclasticum sp. nov, a nitrogen-fixing and heavy crude oil-emulsifying bacterium isolated from the crude oil of Yumen Oilfield.</title>
        <authorList>
            <person name="Wu D."/>
            <person name="Cai M."/>
            <person name="Zhang X."/>
        </authorList>
    </citation>
    <scope>NUCLEOTIDE SEQUENCE [LARGE SCALE GENOMIC DNA]</scope>
    <source>
        <strain evidence="5 6">ROY-1-1-2</strain>
    </source>
</reference>
<name>A0ABX2T3U5_9PROT</name>